<dbReference type="Pfam" id="PF00330">
    <property type="entry name" value="Aconitase"/>
    <property type="match status" value="1"/>
</dbReference>
<sequence length="417" mass="45077">MGKTISEKILSENSGEDVYAGDYTTASIETAMAQDGTAPLTIKAIEEMDGGEIWGPNKIILVIDHTVPSASVGTSSMHKLMREFAEEENIENLYYGEGICHQIMVEKGHVRPGTVVVGADSHTCTYGALGAFGTGIGSTEMARVFLSGKLWFKVPETLKFEIEGEMPEKTTAKDLALKIVGKIGNDGATYKAVEYSGDPIEKMSIGERMTLSNLAVEMGAKTGIIEPDDKVRKFLEEKVKEKIELVENDEDAKFEDTFYFDSESLEPQIACPHQVDNVKPISEVEGQDIDQIFLGTCTNGRFEDLKAAAEILNGEKVDPNTRMIINAASKDIYLKAMQEGLIGTFIKAGCVINNPGCGPCAGSHQGILAPQEICLSTANRNFKGRMGSEQAEIYLGSPITAAASAINGKITDPREVD</sequence>
<dbReference type="InterPro" id="IPR036008">
    <property type="entry name" value="Aconitase_4Fe-4S_dom"/>
</dbReference>
<keyword evidence="3 9" id="KW-0028">Amino-acid biosynthesis</keyword>
<comment type="subunit">
    <text evidence="9">Heterodimer of LeuC and LeuD.</text>
</comment>
<dbReference type="GO" id="GO:0046872">
    <property type="term" value="F:metal ion binding"/>
    <property type="evidence" value="ECO:0007669"/>
    <property type="project" value="UniProtKB-KW"/>
</dbReference>
<keyword evidence="7 9" id="KW-0456">Lyase</keyword>
<keyword evidence="1 9" id="KW-0432">Leucine biosynthesis</keyword>
<dbReference type="NCBIfam" id="TIGR01343">
    <property type="entry name" value="hacA_fam"/>
    <property type="match status" value="1"/>
</dbReference>
<evidence type="ECO:0000256" key="1">
    <source>
        <dbReference type="ARBA" id="ARBA00022430"/>
    </source>
</evidence>
<evidence type="ECO:0000259" key="10">
    <source>
        <dbReference type="Pfam" id="PF00330"/>
    </source>
</evidence>
<evidence type="ECO:0000256" key="2">
    <source>
        <dbReference type="ARBA" id="ARBA00022485"/>
    </source>
</evidence>
<dbReference type="GO" id="GO:0003861">
    <property type="term" value="F:3-isopropylmalate dehydratase activity"/>
    <property type="evidence" value="ECO:0007669"/>
    <property type="project" value="UniProtKB-UniRule"/>
</dbReference>
<dbReference type="CDD" id="cd01583">
    <property type="entry name" value="IPMI"/>
    <property type="match status" value="1"/>
</dbReference>
<dbReference type="Proteomes" id="UP000070163">
    <property type="component" value="Unassembled WGS sequence"/>
</dbReference>
<reference evidence="11 12" key="1">
    <citation type="journal article" date="2016" name="Sci. Rep.">
        <title>Metabolic traits of an uncultured archaeal lineage -MSBL1- from brine pools of the Red Sea.</title>
        <authorList>
            <person name="Mwirichia R."/>
            <person name="Alam I."/>
            <person name="Rashid M."/>
            <person name="Vinu M."/>
            <person name="Ba-Alawi W."/>
            <person name="Anthony Kamau A."/>
            <person name="Kamanda Ngugi D."/>
            <person name="Goker M."/>
            <person name="Klenk H.P."/>
            <person name="Bajic V."/>
            <person name="Stingl U."/>
        </authorList>
    </citation>
    <scope>NUCLEOTIDE SEQUENCE [LARGE SCALE GENOMIC DNA]</scope>
    <source>
        <strain evidence="11">SCGC-AAA259A05</strain>
    </source>
</reference>
<evidence type="ECO:0000256" key="3">
    <source>
        <dbReference type="ARBA" id="ARBA00022605"/>
    </source>
</evidence>
<dbReference type="SUPFAM" id="SSF53732">
    <property type="entry name" value="Aconitase iron-sulfur domain"/>
    <property type="match status" value="1"/>
</dbReference>
<dbReference type="PATRIC" id="fig|1698259.3.peg.230"/>
<evidence type="ECO:0000313" key="12">
    <source>
        <dbReference type="Proteomes" id="UP000070163"/>
    </source>
</evidence>
<comment type="cofactor">
    <cofactor evidence="9">
        <name>[4Fe-4S] cluster</name>
        <dbReference type="ChEBI" id="CHEBI:49883"/>
    </cofactor>
    <text evidence="9">Binds 1 [4Fe-4S] cluster per subunit.</text>
</comment>
<feature type="binding site" evidence="9">
    <location>
        <position position="360"/>
    </location>
    <ligand>
        <name>[4Fe-4S] cluster</name>
        <dbReference type="ChEBI" id="CHEBI:49883"/>
    </ligand>
</feature>
<comment type="catalytic activity">
    <reaction evidence="9">
        <text>(2R,3S)-3-isopropylmalate = (2S)-2-isopropylmalate</text>
        <dbReference type="Rhea" id="RHEA:32287"/>
        <dbReference type="ChEBI" id="CHEBI:1178"/>
        <dbReference type="ChEBI" id="CHEBI:35121"/>
        <dbReference type="EC" id="4.2.1.33"/>
    </reaction>
</comment>
<name>A0A133UAU6_9EURY</name>
<evidence type="ECO:0000256" key="9">
    <source>
        <dbReference type="HAMAP-Rule" id="MF_01027"/>
    </source>
</evidence>
<comment type="caution">
    <text evidence="11">The sequence shown here is derived from an EMBL/GenBank/DDBJ whole genome shotgun (WGS) entry which is preliminary data.</text>
</comment>
<organism evidence="11 12">
    <name type="scientific">candidate division MSBL1 archaeon SCGC-AAA259A05</name>
    <dbReference type="NCBI Taxonomy" id="1698259"/>
    <lineage>
        <taxon>Archaea</taxon>
        <taxon>Methanobacteriati</taxon>
        <taxon>Methanobacteriota</taxon>
        <taxon>candidate division MSBL1</taxon>
    </lineage>
</organism>
<dbReference type="NCBIfam" id="NF001614">
    <property type="entry name" value="PRK00402.1"/>
    <property type="match status" value="1"/>
</dbReference>
<dbReference type="HAMAP" id="MF_01027">
    <property type="entry name" value="LeuC_type2"/>
    <property type="match status" value="1"/>
</dbReference>
<keyword evidence="5 9" id="KW-0408">Iron</keyword>
<dbReference type="GO" id="GO:0009098">
    <property type="term" value="P:L-leucine biosynthetic process"/>
    <property type="evidence" value="ECO:0007669"/>
    <property type="project" value="UniProtKB-UniRule"/>
</dbReference>
<keyword evidence="4 9" id="KW-0479">Metal-binding</keyword>
<dbReference type="NCBIfam" id="TIGR02086">
    <property type="entry name" value="IPMI_arch"/>
    <property type="match status" value="1"/>
</dbReference>
<evidence type="ECO:0000256" key="4">
    <source>
        <dbReference type="ARBA" id="ARBA00022723"/>
    </source>
</evidence>
<protein>
    <recommendedName>
        <fullName evidence="9">3-isopropylmalate dehydratase large subunit</fullName>
        <ecNumber evidence="9">4.2.1.33</ecNumber>
    </recommendedName>
    <alternativeName>
        <fullName evidence="9">Alpha-IPM isomerase</fullName>
        <shortName evidence="9">IPMI</shortName>
    </alternativeName>
    <alternativeName>
        <fullName evidence="9">Isopropylmalate isomerase</fullName>
    </alternativeName>
</protein>
<feature type="domain" description="Aconitase/3-isopropylmalate dehydratase large subunit alpha/beta/alpha" evidence="10">
    <location>
        <begin position="8"/>
        <end position="408"/>
    </location>
</feature>
<keyword evidence="12" id="KW-1185">Reference proteome</keyword>
<feature type="binding site" evidence="9">
    <location>
        <position position="357"/>
    </location>
    <ligand>
        <name>[4Fe-4S] cluster</name>
        <dbReference type="ChEBI" id="CHEBI:49883"/>
    </ligand>
</feature>
<evidence type="ECO:0000256" key="5">
    <source>
        <dbReference type="ARBA" id="ARBA00023004"/>
    </source>
</evidence>
<dbReference type="UniPathway" id="UPA00048">
    <property type="reaction ID" value="UER00071"/>
</dbReference>
<dbReference type="InterPro" id="IPR033941">
    <property type="entry name" value="IPMI_cat"/>
</dbReference>
<keyword evidence="6 9" id="KW-0411">Iron-sulfur</keyword>
<evidence type="ECO:0000256" key="7">
    <source>
        <dbReference type="ARBA" id="ARBA00023239"/>
    </source>
</evidence>
<dbReference type="Gene3D" id="3.30.499.10">
    <property type="entry name" value="Aconitase, domain 3"/>
    <property type="match status" value="2"/>
</dbReference>
<proteinExistence type="inferred from homology"/>
<evidence type="ECO:0000256" key="6">
    <source>
        <dbReference type="ARBA" id="ARBA00023014"/>
    </source>
</evidence>
<comment type="similarity">
    <text evidence="9">Belongs to the aconitase/IPM isomerase family. LeuC type 2 subfamily.</text>
</comment>
<dbReference type="PANTHER" id="PTHR43822:SF22">
    <property type="entry name" value="ISOPROPYLMALATE_CITRAMALATE ISOMERASE LARGE SUBUNIT"/>
    <property type="match status" value="1"/>
</dbReference>
<dbReference type="PROSITE" id="PS00450">
    <property type="entry name" value="ACONITASE_1"/>
    <property type="match status" value="1"/>
</dbReference>
<dbReference type="InterPro" id="IPR011826">
    <property type="entry name" value="HAcnase/IPMdehydase_lsu_prok"/>
</dbReference>
<dbReference type="InterPro" id="IPR006251">
    <property type="entry name" value="Homoacnase/IPMdehydase_lsu"/>
</dbReference>
<dbReference type="EMBL" id="LHXJ01000013">
    <property type="protein sequence ID" value="KXA91316.1"/>
    <property type="molecule type" value="Genomic_DNA"/>
</dbReference>
<dbReference type="GO" id="GO:0051539">
    <property type="term" value="F:4 iron, 4 sulfur cluster binding"/>
    <property type="evidence" value="ECO:0007669"/>
    <property type="project" value="UniProtKB-KW"/>
</dbReference>
<dbReference type="InterPro" id="IPR001030">
    <property type="entry name" value="Acoase/IPM_deHydtase_lsu_aba"/>
</dbReference>
<dbReference type="EC" id="4.2.1.33" evidence="9"/>
<dbReference type="PRINTS" id="PR00415">
    <property type="entry name" value="ACONITASE"/>
</dbReference>
<dbReference type="InterPro" id="IPR015931">
    <property type="entry name" value="Acnase/IPM_dHydase_lsu_aba_1/3"/>
</dbReference>
<dbReference type="PANTHER" id="PTHR43822">
    <property type="entry name" value="HOMOACONITASE, MITOCHONDRIAL-RELATED"/>
    <property type="match status" value="1"/>
</dbReference>
<gene>
    <name evidence="9" type="primary">leuC</name>
    <name evidence="11" type="ORF">AKJ57_01735</name>
</gene>
<dbReference type="InterPro" id="IPR050067">
    <property type="entry name" value="IPM_dehydratase_rel_enz"/>
</dbReference>
<comment type="function">
    <text evidence="9">Catalyzes the isomerization between 2-isopropylmalate and 3-isopropylmalate, via the formation of 2-isopropylmaleate.</text>
</comment>
<evidence type="ECO:0000313" key="11">
    <source>
        <dbReference type="EMBL" id="KXA91316.1"/>
    </source>
</evidence>
<comment type="pathway">
    <text evidence="9">Amino-acid biosynthesis; L-leucine biosynthesis; L-leucine from 3-methyl-2-oxobutanoate: step 2/4.</text>
</comment>
<keyword evidence="2 9" id="KW-0004">4Fe-4S</keyword>
<evidence type="ECO:0000256" key="8">
    <source>
        <dbReference type="ARBA" id="ARBA00023304"/>
    </source>
</evidence>
<keyword evidence="8 9" id="KW-0100">Branched-chain amino acid biosynthesis</keyword>
<accession>A0A133UAU6</accession>
<dbReference type="AlphaFoldDB" id="A0A133UAU6"/>
<dbReference type="InterPro" id="IPR018136">
    <property type="entry name" value="Aconitase_4Fe-4S_BS"/>
</dbReference>
<feature type="binding site" evidence="9">
    <location>
        <position position="297"/>
    </location>
    <ligand>
        <name>[4Fe-4S] cluster</name>
        <dbReference type="ChEBI" id="CHEBI:49883"/>
    </ligand>
</feature>